<reference evidence="7" key="1">
    <citation type="submission" date="2017-05" db="EMBL/GenBank/DDBJ databases">
        <title>Complete and WGS of Bordetella genogroups.</title>
        <authorList>
            <person name="Spilker T."/>
            <person name="Lipuma J."/>
        </authorList>
    </citation>
    <scope>NUCLEOTIDE SEQUENCE [LARGE SCALE GENOMIC DNA]</scope>
    <source>
        <strain evidence="7">AU8856</strain>
    </source>
</reference>
<feature type="region of interest" description="Disordered" evidence="4">
    <location>
        <begin position="139"/>
        <end position="170"/>
    </location>
</feature>
<name>A0A261UEJ7_9BORD</name>
<dbReference type="Pfam" id="PF01638">
    <property type="entry name" value="HxlR"/>
    <property type="match status" value="1"/>
</dbReference>
<dbReference type="OrthoDB" id="9807069at2"/>
<evidence type="ECO:0000313" key="6">
    <source>
        <dbReference type="EMBL" id="OZI60011.1"/>
    </source>
</evidence>
<gene>
    <name evidence="6" type="ORF">CAL28_11070</name>
</gene>
<organism evidence="6 7">
    <name type="scientific">Bordetella genomosp. 11</name>
    <dbReference type="NCBI Taxonomy" id="1416808"/>
    <lineage>
        <taxon>Bacteria</taxon>
        <taxon>Pseudomonadati</taxon>
        <taxon>Pseudomonadota</taxon>
        <taxon>Betaproteobacteria</taxon>
        <taxon>Burkholderiales</taxon>
        <taxon>Alcaligenaceae</taxon>
        <taxon>Bordetella</taxon>
    </lineage>
</organism>
<dbReference type="Gene3D" id="1.10.10.10">
    <property type="entry name" value="Winged helix-like DNA-binding domain superfamily/Winged helix DNA-binding domain"/>
    <property type="match status" value="1"/>
</dbReference>
<comment type="caution">
    <text evidence="6">The sequence shown here is derived from an EMBL/GenBank/DDBJ whole genome shotgun (WGS) entry which is preliminary data.</text>
</comment>
<evidence type="ECO:0000313" key="7">
    <source>
        <dbReference type="Proteomes" id="UP000215767"/>
    </source>
</evidence>
<evidence type="ECO:0000256" key="4">
    <source>
        <dbReference type="SAM" id="MobiDB-lite"/>
    </source>
</evidence>
<keyword evidence="2" id="KW-0238">DNA-binding</keyword>
<evidence type="ECO:0000259" key="5">
    <source>
        <dbReference type="PROSITE" id="PS51118"/>
    </source>
</evidence>
<accession>A0A261UEJ7</accession>
<feature type="domain" description="HTH hxlR-type" evidence="5">
    <location>
        <begin position="12"/>
        <end position="109"/>
    </location>
</feature>
<dbReference type="GO" id="GO:0003677">
    <property type="term" value="F:DNA binding"/>
    <property type="evidence" value="ECO:0007669"/>
    <property type="project" value="UniProtKB-KW"/>
</dbReference>
<dbReference type="SUPFAM" id="SSF46785">
    <property type="entry name" value="Winged helix' DNA-binding domain"/>
    <property type="match status" value="1"/>
</dbReference>
<sequence length="170" mass="18913">MVKRTSHGDALCGVARPLDAIGDWWSLLIVRDAFDGLRRFGEFQRSLGLAKNILSVRLRNLVEHGIMETRPAADGSAYQDYVLTEKGRGLFTLLVALRQWGDAYFFEPDEARVVLVDKETGSPVQALELRSQDGRVLTPEDTMVIHPPPKASRRQPPSGRKRAAKTTGKS</sequence>
<dbReference type="PANTHER" id="PTHR33204">
    <property type="entry name" value="TRANSCRIPTIONAL REGULATOR, MARR FAMILY"/>
    <property type="match status" value="1"/>
</dbReference>
<proteinExistence type="predicted"/>
<dbReference type="AlphaFoldDB" id="A0A261UEJ7"/>
<dbReference type="InterPro" id="IPR036388">
    <property type="entry name" value="WH-like_DNA-bd_sf"/>
</dbReference>
<keyword evidence="3" id="KW-0804">Transcription</keyword>
<keyword evidence="1" id="KW-0805">Transcription regulation</keyword>
<protein>
    <submittedName>
        <fullName evidence="6">Transcriptional regulator</fullName>
    </submittedName>
</protein>
<evidence type="ECO:0000256" key="2">
    <source>
        <dbReference type="ARBA" id="ARBA00023125"/>
    </source>
</evidence>
<dbReference type="PROSITE" id="PS51118">
    <property type="entry name" value="HTH_HXLR"/>
    <property type="match status" value="1"/>
</dbReference>
<evidence type="ECO:0000256" key="1">
    <source>
        <dbReference type="ARBA" id="ARBA00023015"/>
    </source>
</evidence>
<dbReference type="InterPro" id="IPR002577">
    <property type="entry name" value="HTH_HxlR"/>
</dbReference>
<dbReference type="PANTHER" id="PTHR33204:SF18">
    <property type="entry name" value="TRANSCRIPTIONAL REGULATORY PROTEIN"/>
    <property type="match status" value="1"/>
</dbReference>
<dbReference type="RefSeq" id="WP_094841433.1">
    <property type="nucleotide sequence ID" value="NZ_NEVS01000004.1"/>
</dbReference>
<keyword evidence="7" id="KW-1185">Reference proteome</keyword>
<dbReference type="Proteomes" id="UP000215767">
    <property type="component" value="Unassembled WGS sequence"/>
</dbReference>
<dbReference type="InterPro" id="IPR036390">
    <property type="entry name" value="WH_DNA-bd_sf"/>
</dbReference>
<evidence type="ECO:0000256" key="3">
    <source>
        <dbReference type="ARBA" id="ARBA00023163"/>
    </source>
</evidence>
<dbReference type="EMBL" id="NEVS01000004">
    <property type="protein sequence ID" value="OZI60011.1"/>
    <property type="molecule type" value="Genomic_DNA"/>
</dbReference>